<sequence>MGNCCNTGSSMDWGGDDWGSLSSKHKRRMSSRKVFDEVHGLSLGNVEKEKLLGALRASSDADGKVKIKISKKELDKLLGKGTENQSAEQVLVHLMNARDHHAHHRQWKPVLQSIPESSPFTIPRPPHQLPHLPIPMPPLLLPRLVPPPSSPPLTPLHCVDVGVSLLLPRWRKI</sequence>
<proteinExistence type="predicted"/>
<dbReference type="PANTHER" id="PTHR33647:SF10">
    <property type="entry name" value="DUF4228 DOMAIN-CONTAINING PROTEIN"/>
    <property type="match status" value="1"/>
</dbReference>
<protein>
    <submittedName>
        <fullName evidence="1">Uncharacterized protein</fullName>
    </submittedName>
</protein>
<evidence type="ECO:0000313" key="1">
    <source>
        <dbReference type="EMBL" id="KAK7303294.1"/>
    </source>
</evidence>
<gene>
    <name evidence="1" type="ORF">RJT34_14197</name>
</gene>
<dbReference type="EMBL" id="JAYKXN010000003">
    <property type="protein sequence ID" value="KAK7303294.1"/>
    <property type="molecule type" value="Genomic_DNA"/>
</dbReference>
<evidence type="ECO:0000313" key="2">
    <source>
        <dbReference type="Proteomes" id="UP001359559"/>
    </source>
</evidence>
<dbReference type="AlphaFoldDB" id="A0AAN9JTG2"/>
<dbReference type="PANTHER" id="PTHR33647">
    <property type="entry name" value="OS01G0793900 PROTEIN"/>
    <property type="match status" value="1"/>
</dbReference>
<dbReference type="Proteomes" id="UP001359559">
    <property type="component" value="Unassembled WGS sequence"/>
</dbReference>
<accession>A0AAN9JTG2</accession>
<keyword evidence="2" id="KW-1185">Reference proteome</keyword>
<reference evidence="1 2" key="1">
    <citation type="submission" date="2024-01" db="EMBL/GenBank/DDBJ databases">
        <title>The genomes of 5 underutilized Papilionoideae crops provide insights into root nodulation and disease resistance.</title>
        <authorList>
            <person name="Yuan L."/>
        </authorList>
    </citation>
    <scope>NUCLEOTIDE SEQUENCE [LARGE SCALE GENOMIC DNA]</scope>
    <source>
        <strain evidence="1">LY-2023</strain>
        <tissue evidence="1">Leaf</tissue>
    </source>
</reference>
<name>A0AAN9JTG2_CLITE</name>
<comment type="caution">
    <text evidence="1">The sequence shown here is derived from an EMBL/GenBank/DDBJ whole genome shotgun (WGS) entry which is preliminary data.</text>
</comment>
<organism evidence="1 2">
    <name type="scientific">Clitoria ternatea</name>
    <name type="common">Butterfly pea</name>
    <dbReference type="NCBI Taxonomy" id="43366"/>
    <lineage>
        <taxon>Eukaryota</taxon>
        <taxon>Viridiplantae</taxon>
        <taxon>Streptophyta</taxon>
        <taxon>Embryophyta</taxon>
        <taxon>Tracheophyta</taxon>
        <taxon>Spermatophyta</taxon>
        <taxon>Magnoliopsida</taxon>
        <taxon>eudicotyledons</taxon>
        <taxon>Gunneridae</taxon>
        <taxon>Pentapetalae</taxon>
        <taxon>rosids</taxon>
        <taxon>fabids</taxon>
        <taxon>Fabales</taxon>
        <taxon>Fabaceae</taxon>
        <taxon>Papilionoideae</taxon>
        <taxon>50 kb inversion clade</taxon>
        <taxon>NPAAA clade</taxon>
        <taxon>indigoferoid/millettioid clade</taxon>
        <taxon>Phaseoleae</taxon>
        <taxon>Clitoria</taxon>
    </lineage>
</organism>